<dbReference type="GeneID" id="109379495"/>
<feature type="compositionally biased region" description="Gly residues" evidence="1">
    <location>
        <begin position="194"/>
        <end position="205"/>
    </location>
</feature>
<feature type="region of interest" description="Disordered" evidence="1">
    <location>
        <begin position="217"/>
        <end position="236"/>
    </location>
</feature>
<protein>
    <submittedName>
        <fullName evidence="3">Uncharacterized protein LOC109379495</fullName>
    </submittedName>
</protein>
<dbReference type="OrthoDB" id="10630916at2759"/>
<sequence length="350" mass="37640">MPACWWAQWGRGDAGSGENSCLDRGPQTPRCSGACLNAPPPAGAQRLGSPGRRRLQMSAECSQEVEARTSLSRSPRNASLREMSALPINLCPSFGDALTLRRSCYHSFPATERTQRDVTSPQTAPSSISAPGTGTAGGCTEPELRSQCVEGAGQGEQAAETRRARPRPPTPLPVARLLPRQRRCRPRGGSPEPGKGGGPPGGGGQFLPASRSYINKSWARRRRRCGRRTSSSQTTRIPAFSARAFWSNFGPAEIPTPRLISPKRRQARDSVEVAGCWRICSGFLHGAGRSAASRGTVAAAGWRQRRTQVGPVPPKGDSLSLLPRRSGQMHQRPLPHTHEPVAASPRDLRT</sequence>
<dbReference type="Proteomes" id="UP000694851">
    <property type="component" value="Unplaced"/>
</dbReference>
<dbReference type="AlphaFoldDB" id="A0A8B7QV71"/>
<accession>A0A8B7QV71</accession>
<feature type="region of interest" description="Disordered" evidence="1">
    <location>
        <begin position="302"/>
        <end position="350"/>
    </location>
</feature>
<evidence type="ECO:0000256" key="1">
    <source>
        <dbReference type="SAM" id="MobiDB-lite"/>
    </source>
</evidence>
<dbReference type="RefSeq" id="XP_019491648.1">
    <property type="nucleotide sequence ID" value="XM_019636103.1"/>
</dbReference>
<feature type="compositionally biased region" description="Basic residues" evidence="1">
    <location>
        <begin position="218"/>
        <end position="227"/>
    </location>
</feature>
<keyword evidence="2" id="KW-1185">Reference proteome</keyword>
<evidence type="ECO:0000313" key="2">
    <source>
        <dbReference type="Proteomes" id="UP000694851"/>
    </source>
</evidence>
<feature type="region of interest" description="Disordered" evidence="1">
    <location>
        <begin position="111"/>
        <end position="209"/>
    </location>
</feature>
<evidence type="ECO:0000313" key="3">
    <source>
        <dbReference type="RefSeq" id="XP_019491648.1"/>
    </source>
</evidence>
<feature type="region of interest" description="Disordered" evidence="1">
    <location>
        <begin position="34"/>
        <end position="55"/>
    </location>
</feature>
<name>A0A8B7QV71_HIPAR</name>
<dbReference type="KEGG" id="hai:109379495"/>
<reference evidence="3" key="1">
    <citation type="submission" date="2025-08" db="UniProtKB">
        <authorList>
            <consortium name="RefSeq"/>
        </authorList>
    </citation>
    <scope>IDENTIFICATION</scope>
    <source>
        <tissue evidence="3">Muscle</tissue>
    </source>
</reference>
<proteinExistence type="predicted"/>
<organism evidence="2 3">
    <name type="scientific">Hipposideros armiger</name>
    <name type="common">Great Himalayan leaf-nosed bat</name>
    <dbReference type="NCBI Taxonomy" id="186990"/>
    <lineage>
        <taxon>Eukaryota</taxon>
        <taxon>Metazoa</taxon>
        <taxon>Chordata</taxon>
        <taxon>Craniata</taxon>
        <taxon>Vertebrata</taxon>
        <taxon>Euteleostomi</taxon>
        <taxon>Mammalia</taxon>
        <taxon>Eutheria</taxon>
        <taxon>Laurasiatheria</taxon>
        <taxon>Chiroptera</taxon>
        <taxon>Yinpterochiroptera</taxon>
        <taxon>Rhinolophoidea</taxon>
        <taxon>Hipposideridae</taxon>
        <taxon>Hipposideros</taxon>
    </lineage>
</organism>
<gene>
    <name evidence="3" type="primary">LOC109379495</name>
</gene>
<feature type="compositionally biased region" description="Polar residues" evidence="1">
    <location>
        <begin position="117"/>
        <end position="132"/>
    </location>
</feature>